<dbReference type="InterPro" id="IPR045087">
    <property type="entry name" value="Cu-oxidase_fam"/>
</dbReference>
<sequence length="509" mass="56216">MGLSRRGLLTAGLLLPVGGLAYYPLRGLSAADGSDAVEAASPLGLADDLANPPEIHASDGVLRATLRMALQDVTLPGGATELRNYGALPGPTLRVHPGDTLEIRLENRLPPNPDRGTPVMNTPNRFNSTNLHFHGFHVSPRGNSDNVYLEIEPGQTFNYVVQLPDDHPAGTYWYHPHRHGSVAAQVASGAAGMMIVNGTLDEVPEVRDAVERILVVQAPIAVEGGLIESMDSIWELTAERDFLINGQYRPRIYLREGEVQHWRVLHAGDAQFLPFTLDGLTILEIGRDGNPLDEPEEMTEVDLAPGNRVNLMVRAEKEGYYELRRPAFNQGIQALPEVHLADVIVLPADSDRVDSSIPMATALPSGPLPENRILTDITEDEIVAQRQFVLGTRTVEGMYKNMTFTINGEAFDPRRDDVVAKLNTAEEWVFINETPFPHPLHIHVNPFQVVAINGEPEEYKHWQDTIAVPAAGTVTIRTRFTDFTGRFVMHCHILPHEDLGMMLNINIEE</sequence>
<dbReference type="Proteomes" id="UP001215503">
    <property type="component" value="Unassembled WGS sequence"/>
</dbReference>
<dbReference type="PANTHER" id="PTHR11709">
    <property type="entry name" value="MULTI-COPPER OXIDASE"/>
    <property type="match status" value="1"/>
</dbReference>
<dbReference type="InterPro" id="IPR008972">
    <property type="entry name" value="Cupredoxin"/>
</dbReference>
<evidence type="ECO:0000259" key="5">
    <source>
        <dbReference type="Pfam" id="PF07732"/>
    </source>
</evidence>
<proteinExistence type="predicted"/>
<gene>
    <name evidence="6" type="ORF">P2G67_07320</name>
</gene>
<dbReference type="InterPro" id="IPR002355">
    <property type="entry name" value="Cu_oxidase_Cu_BS"/>
</dbReference>
<name>A0ABT5YLJ5_9PROT</name>
<dbReference type="PROSITE" id="PS00080">
    <property type="entry name" value="MULTICOPPER_OXIDASE2"/>
    <property type="match status" value="1"/>
</dbReference>
<feature type="domain" description="Plastocyanin-like" evidence="5">
    <location>
        <begin position="86"/>
        <end position="198"/>
    </location>
</feature>
<dbReference type="Gene3D" id="2.60.40.420">
    <property type="entry name" value="Cupredoxins - blue copper proteins"/>
    <property type="match status" value="3"/>
</dbReference>
<keyword evidence="2" id="KW-0560">Oxidoreductase</keyword>
<dbReference type="SUPFAM" id="SSF49503">
    <property type="entry name" value="Cupredoxins"/>
    <property type="match status" value="3"/>
</dbReference>
<evidence type="ECO:0000259" key="4">
    <source>
        <dbReference type="Pfam" id="PF07731"/>
    </source>
</evidence>
<dbReference type="PANTHER" id="PTHR11709:SF518">
    <property type="entry name" value="MULTICOPPER OXIDASE"/>
    <property type="match status" value="1"/>
</dbReference>
<evidence type="ECO:0000259" key="3">
    <source>
        <dbReference type="Pfam" id="PF00394"/>
    </source>
</evidence>
<evidence type="ECO:0000256" key="2">
    <source>
        <dbReference type="ARBA" id="ARBA00023002"/>
    </source>
</evidence>
<protein>
    <submittedName>
        <fullName evidence="6">Multicopper oxidase family protein</fullName>
    </submittedName>
</protein>
<dbReference type="CDD" id="cd13900">
    <property type="entry name" value="CuRO_3_Tth-MCO_like"/>
    <property type="match status" value="1"/>
</dbReference>
<dbReference type="Pfam" id="PF00394">
    <property type="entry name" value="Cu-oxidase"/>
    <property type="match status" value="1"/>
</dbReference>
<dbReference type="InterPro" id="IPR011707">
    <property type="entry name" value="Cu-oxidase-like_N"/>
</dbReference>
<dbReference type="CDD" id="cd13853">
    <property type="entry name" value="CuRO_1_Tth-MCO_like"/>
    <property type="match status" value="1"/>
</dbReference>
<dbReference type="InterPro" id="IPR001117">
    <property type="entry name" value="Cu-oxidase_2nd"/>
</dbReference>
<feature type="domain" description="Plastocyanin-like" evidence="3">
    <location>
        <begin position="241"/>
        <end position="325"/>
    </location>
</feature>
<organism evidence="6 7">
    <name type="scientific">Aquibaculum arenosum</name>
    <dbReference type="NCBI Taxonomy" id="3032591"/>
    <lineage>
        <taxon>Bacteria</taxon>
        <taxon>Pseudomonadati</taxon>
        <taxon>Pseudomonadota</taxon>
        <taxon>Alphaproteobacteria</taxon>
        <taxon>Rhodospirillales</taxon>
        <taxon>Rhodovibrionaceae</taxon>
        <taxon>Aquibaculum</taxon>
    </lineage>
</organism>
<evidence type="ECO:0000313" key="6">
    <source>
        <dbReference type="EMBL" id="MDF2095783.1"/>
    </source>
</evidence>
<dbReference type="InterPro" id="IPR011706">
    <property type="entry name" value="Cu-oxidase_C"/>
</dbReference>
<dbReference type="Pfam" id="PF07732">
    <property type="entry name" value="Cu-oxidase_3"/>
    <property type="match status" value="1"/>
</dbReference>
<accession>A0ABT5YLJ5</accession>
<evidence type="ECO:0000313" key="7">
    <source>
        <dbReference type="Proteomes" id="UP001215503"/>
    </source>
</evidence>
<dbReference type="Pfam" id="PF07731">
    <property type="entry name" value="Cu-oxidase_2"/>
    <property type="match status" value="1"/>
</dbReference>
<keyword evidence="1" id="KW-0479">Metal-binding</keyword>
<reference evidence="6 7" key="1">
    <citation type="submission" date="2023-03" db="EMBL/GenBank/DDBJ databases">
        <title>Fodinicurvata sp. CAU 1616 isolated from sea sendiment.</title>
        <authorList>
            <person name="Kim W."/>
        </authorList>
    </citation>
    <scope>NUCLEOTIDE SEQUENCE [LARGE SCALE GENOMIC DNA]</scope>
    <source>
        <strain evidence="6 7">CAU 1616</strain>
    </source>
</reference>
<comment type="caution">
    <text evidence="6">The sequence shown here is derived from an EMBL/GenBank/DDBJ whole genome shotgun (WGS) entry which is preliminary data.</text>
</comment>
<dbReference type="RefSeq" id="WP_275821534.1">
    <property type="nucleotide sequence ID" value="NZ_JARHUD010000004.1"/>
</dbReference>
<feature type="domain" description="Plastocyanin-like" evidence="4">
    <location>
        <begin position="397"/>
        <end position="507"/>
    </location>
</feature>
<dbReference type="EMBL" id="JARHUD010000004">
    <property type="protein sequence ID" value="MDF2095783.1"/>
    <property type="molecule type" value="Genomic_DNA"/>
</dbReference>
<keyword evidence="7" id="KW-1185">Reference proteome</keyword>
<evidence type="ECO:0000256" key="1">
    <source>
        <dbReference type="ARBA" id="ARBA00022723"/>
    </source>
</evidence>